<evidence type="ECO:0000313" key="3">
    <source>
        <dbReference type="Proteomes" id="UP000194127"/>
    </source>
</evidence>
<dbReference type="EMBL" id="KZ110613">
    <property type="protein sequence ID" value="OSX56430.1"/>
    <property type="molecule type" value="Genomic_DNA"/>
</dbReference>
<gene>
    <name evidence="2" type="ORF">POSPLADRAFT_1159890</name>
</gene>
<name>A0A1X6MJ86_9APHY</name>
<keyword evidence="1" id="KW-0472">Membrane</keyword>
<evidence type="ECO:0000256" key="1">
    <source>
        <dbReference type="SAM" id="Phobius"/>
    </source>
</evidence>
<dbReference type="Proteomes" id="UP000194127">
    <property type="component" value="Unassembled WGS sequence"/>
</dbReference>
<dbReference type="OrthoDB" id="2953893at2759"/>
<dbReference type="PANTHER" id="PTHR40465:SF1">
    <property type="entry name" value="DUF6534 DOMAIN-CONTAINING PROTEIN"/>
    <property type="match status" value="1"/>
</dbReference>
<keyword evidence="3" id="KW-1185">Reference proteome</keyword>
<keyword evidence="1" id="KW-0812">Transmembrane</keyword>
<dbReference type="GeneID" id="36332421"/>
<keyword evidence="1" id="KW-1133">Transmembrane helix</keyword>
<sequence length="266" mass="29199">MTSTKTFVETYAQVSLVHRVITLAKRAIFHSHTTQGLRRTLELGPAMHVNHPNIYYLCFPRDSLLCKAAVYALCLYEWVQTAGITADVLVSLTKQADNLLTLGHLAPSSYYTWFSVCAMCGVLSGAVQIFYAWRILKLSGSRICSGLIVLVGIETIMSLQTNISPWMVGAADKRAENITIAACVTMSTPDNGHVLQQLRKMKNGIMETEILINRLICIVVETGSLTAVVSIVTLTLVLGLPDAVLVQAIFQQRAISLNNRAFVKQA</sequence>
<protein>
    <submittedName>
        <fullName evidence="2">Uncharacterized protein</fullName>
    </submittedName>
</protein>
<dbReference type="AlphaFoldDB" id="A0A1X6MJ86"/>
<evidence type="ECO:0000313" key="2">
    <source>
        <dbReference type="EMBL" id="OSX56430.1"/>
    </source>
</evidence>
<organism evidence="2 3">
    <name type="scientific">Postia placenta MAD-698-R-SB12</name>
    <dbReference type="NCBI Taxonomy" id="670580"/>
    <lineage>
        <taxon>Eukaryota</taxon>
        <taxon>Fungi</taxon>
        <taxon>Dikarya</taxon>
        <taxon>Basidiomycota</taxon>
        <taxon>Agaricomycotina</taxon>
        <taxon>Agaricomycetes</taxon>
        <taxon>Polyporales</taxon>
        <taxon>Adustoporiaceae</taxon>
        <taxon>Rhodonia</taxon>
    </lineage>
</organism>
<dbReference type="PANTHER" id="PTHR40465">
    <property type="entry name" value="CHROMOSOME 1, WHOLE GENOME SHOTGUN SEQUENCE"/>
    <property type="match status" value="1"/>
</dbReference>
<dbReference type="RefSeq" id="XP_024333224.1">
    <property type="nucleotide sequence ID" value="XM_024487472.1"/>
</dbReference>
<proteinExistence type="predicted"/>
<feature type="transmembrane region" description="Helical" evidence="1">
    <location>
        <begin position="211"/>
        <end position="238"/>
    </location>
</feature>
<reference evidence="2 3" key="1">
    <citation type="submission" date="2017-04" db="EMBL/GenBank/DDBJ databases">
        <title>Genome Sequence of the Model Brown-Rot Fungus Postia placenta SB12.</title>
        <authorList>
            <consortium name="DOE Joint Genome Institute"/>
            <person name="Gaskell J."/>
            <person name="Kersten P."/>
            <person name="Larrondo L.F."/>
            <person name="Canessa P."/>
            <person name="Martinez D."/>
            <person name="Hibbett D."/>
            <person name="Schmoll M."/>
            <person name="Kubicek C.P."/>
            <person name="Martinez A.T."/>
            <person name="Yadav J."/>
            <person name="Master E."/>
            <person name="Magnuson J.K."/>
            <person name="James T."/>
            <person name="Yaver D."/>
            <person name="Berka R."/>
            <person name="Labutti K."/>
            <person name="Lipzen A."/>
            <person name="Aerts A."/>
            <person name="Barry K."/>
            <person name="Henrissat B."/>
            <person name="Blanchette R."/>
            <person name="Grigoriev I."/>
            <person name="Cullen D."/>
        </authorList>
    </citation>
    <scope>NUCLEOTIDE SEQUENCE [LARGE SCALE GENOMIC DNA]</scope>
    <source>
        <strain evidence="2 3">MAD-698-R-SB12</strain>
    </source>
</reference>
<accession>A0A1X6MJ86</accession>
<feature type="transmembrane region" description="Helical" evidence="1">
    <location>
        <begin position="110"/>
        <end position="133"/>
    </location>
</feature>